<comment type="caution">
    <text evidence="12">The sequence shown here is derived from an EMBL/GenBank/DDBJ whole genome shotgun (WGS) entry which is preliminary data.</text>
</comment>
<evidence type="ECO:0000256" key="2">
    <source>
        <dbReference type="ARBA" id="ARBA00004120"/>
    </source>
</evidence>
<accession>A0A813JS72</accession>
<sequence length="196" mass="22232">MYQNNYDYFEQFLQVPPSTPPIMPNQVCPKRFGLNYDPPSIVLEYLEVSTGKLFHRRVGLRRLRASSDPARVAEKLRQKNRALLAEDSVSFDQIVCLVKKLQESLSDKAAAAVSGLTSGLNRSAPPQRDAFDYQKADLNKLSEAELTQHKERMDVAFLKNQKKPGDAGYEYDVQVDFPDGENENDWDSEEDLDASN</sequence>
<keyword evidence="7" id="KW-0970">Cilium biogenesis/degradation</keyword>
<evidence type="ECO:0000256" key="10">
    <source>
        <dbReference type="ARBA" id="ARBA00023273"/>
    </source>
</evidence>
<evidence type="ECO:0000256" key="11">
    <source>
        <dbReference type="SAM" id="MobiDB-lite"/>
    </source>
</evidence>
<proteinExistence type="inferred from homology"/>
<evidence type="ECO:0000256" key="9">
    <source>
        <dbReference type="ARBA" id="ARBA00023212"/>
    </source>
</evidence>
<dbReference type="GO" id="GO:0036064">
    <property type="term" value="C:ciliary basal body"/>
    <property type="evidence" value="ECO:0007669"/>
    <property type="project" value="TreeGrafter"/>
</dbReference>
<dbReference type="GO" id="GO:0034454">
    <property type="term" value="P:microtubule anchoring at centrosome"/>
    <property type="evidence" value="ECO:0007669"/>
    <property type="project" value="TreeGrafter"/>
</dbReference>
<dbReference type="PANTHER" id="PTHR31539:SF1">
    <property type="entry name" value="CENTROSOMAL PROTEIN OF 19 KDA"/>
    <property type="match status" value="1"/>
</dbReference>
<keyword evidence="9" id="KW-0206">Cytoskeleton</keyword>
<keyword evidence="10" id="KW-0966">Cell projection</keyword>
<keyword evidence="6" id="KW-0963">Cytoplasm</keyword>
<dbReference type="AlphaFoldDB" id="A0A813JS72"/>
<feature type="compositionally biased region" description="Acidic residues" evidence="11">
    <location>
        <begin position="178"/>
        <end position="196"/>
    </location>
</feature>
<dbReference type="GO" id="GO:0000922">
    <property type="term" value="C:spindle pole"/>
    <property type="evidence" value="ECO:0007669"/>
    <property type="project" value="TreeGrafter"/>
</dbReference>
<dbReference type="InterPro" id="IPR029412">
    <property type="entry name" value="CEP19"/>
</dbReference>
<evidence type="ECO:0000256" key="1">
    <source>
        <dbReference type="ARBA" id="ARBA00004114"/>
    </source>
</evidence>
<evidence type="ECO:0000256" key="3">
    <source>
        <dbReference type="ARBA" id="ARBA00004186"/>
    </source>
</evidence>
<comment type="similarity">
    <text evidence="4">Belongs to the CEP19 family.</text>
</comment>
<dbReference type="Proteomes" id="UP000626109">
    <property type="component" value="Unassembled WGS sequence"/>
</dbReference>
<name>A0A813JS72_POLGL</name>
<evidence type="ECO:0000256" key="4">
    <source>
        <dbReference type="ARBA" id="ARBA00009371"/>
    </source>
</evidence>
<protein>
    <recommendedName>
        <fullName evidence="5">Centrosomal protein of 19 kDa</fullName>
    </recommendedName>
</protein>
<evidence type="ECO:0000256" key="8">
    <source>
        <dbReference type="ARBA" id="ARBA00023069"/>
    </source>
</evidence>
<dbReference type="GO" id="GO:0097712">
    <property type="term" value="P:vesicle targeting, trans-Golgi to periciliary membrane compartment"/>
    <property type="evidence" value="ECO:0007669"/>
    <property type="project" value="TreeGrafter"/>
</dbReference>
<keyword evidence="8" id="KW-0969">Cilium</keyword>
<evidence type="ECO:0000256" key="5">
    <source>
        <dbReference type="ARBA" id="ARBA00022015"/>
    </source>
</evidence>
<dbReference type="EMBL" id="CAJNNW010026147">
    <property type="protein sequence ID" value="CAE8683028.1"/>
    <property type="molecule type" value="Genomic_DNA"/>
</dbReference>
<gene>
    <name evidence="12" type="ORF">PGLA2088_LOCUS23247</name>
</gene>
<organism evidence="12 13">
    <name type="scientific">Polarella glacialis</name>
    <name type="common">Dinoflagellate</name>
    <dbReference type="NCBI Taxonomy" id="89957"/>
    <lineage>
        <taxon>Eukaryota</taxon>
        <taxon>Sar</taxon>
        <taxon>Alveolata</taxon>
        <taxon>Dinophyceae</taxon>
        <taxon>Suessiales</taxon>
        <taxon>Suessiaceae</taxon>
        <taxon>Polarella</taxon>
    </lineage>
</organism>
<feature type="region of interest" description="Disordered" evidence="11">
    <location>
        <begin position="163"/>
        <end position="196"/>
    </location>
</feature>
<evidence type="ECO:0000313" key="13">
    <source>
        <dbReference type="Proteomes" id="UP000626109"/>
    </source>
</evidence>
<reference evidence="12" key="1">
    <citation type="submission" date="2021-02" db="EMBL/GenBank/DDBJ databases">
        <authorList>
            <person name="Dougan E. K."/>
            <person name="Rhodes N."/>
            <person name="Thang M."/>
            <person name="Chan C."/>
        </authorList>
    </citation>
    <scope>NUCLEOTIDE SEQUENCE</scope>
</reference>
<comment type="subcellular location">
    <subcellularLocation>
        <location evidence="2">Cytoplasm</location>
        <location evidence="2">Cytoskeleton</location>
        <location evidence="2">Cilium basal body</location>
    </subcellularLocation>
    <subcellularLocation>
        <location evidence="1">Cytoplasm</location>
        <location evidence="1">Cytoskeleton</location>
        <location evidence="1">Microtubule organizing center</location>
        <location evidence="1">Centrosome</location>
        <location evidence="1">Centriole</location>
    </subcellularLocation>
    <subcellularLocation>
        <location evidence="3">Cytoplasm</location>
        <location evidence="3">Cytoskeleton</location>
        <location evidence="3">Spindle</location>
    </subcellularLocation>
</comment>
<evidence type="ECO:0000256" key="6">
    <source>
        <dbReference type="ARBA" id="ARBA00022490"/>
    </source>
</evidence>
<evidence type="ECO:0000313" key="12">
    <source>
        <dbReference type="EMBL" id="CAE8683028.1"/>
    </source>
</evidence>
<evidence type="ECO:0000256" key="7">
    <source>
        <dbReference type="ARBA" id="ARBA00022794"/>
    </source>
</evidence>
<dbReference type="PANTHER" id="PTHR31539">
    <property type="entry name" value="CENTROSOMAL PROTEIN OF 19K CEP19"/>
    <property type="match status" value="1"/>
</dbReference>
<dbReference type="GO" id="GO:0005814">
    <property type="term" value="C:centriole"/>
    <property type="evidence" value="ECO:0007669"/>
    <property type="project" value="UniProtKB-SubCell"/>
</dbReference>
<dbReference type="Pfam" id="PF14933">
    <property type="entry name" value="CEP19"/>
    <property type="match status" value="1"/>
</dbReference>